<evidence type="ECO:0000256" key="4">
    <source>
        <dbReference type="SAM" id="MobiDB-lite"/>
    </source>
</evidence>
<feature type="repeat" description="RCC1" evidence="3">
    <location>
        <begin position="325"/>
        <end position="396"/>
    </location>
</feature>
<dbReference type="Proteomes" id="UP000654370">
    <property type="component" value="Unassembled WGS sequence"/>
</dbReference>
<comment type="caution">
    <text evidence="6">The sequence shown here is derived from an EMBL/GenBank/DDBJ whole genome shotgun (WGS) entry which is preliminary data.</text>
</comment>
<evidence type="ECO:0000259" key="5">
    <source>
        <dbReference type="Pfam" id="PF25390"/>
    </source>
</evidence>
<dbReference type="EMBL" id="JAEPQZ010000007">
    <property type="protein sequence ID" value="KAG2178894.1"/>
    <property type="molecule type" value="Genomic_DNA"/>
</dbReference>
<dbReference type="Gene3D" id="2.130.10.30">
    <property type="entry name" value="Regulator of chromosome condensation 1/beta-lactamase-inhibitor protein II"/>
    <property type="match status" value="1"/>
</dbReference>
<evidence type="ECO:0000313" key="6">
    <source>
        <dbReference type="EMBL" id="KAG2178894.1"/>
    </source>
</evidence>
<feature type="repeat" description="RCC1" evidence="3">
    <location>
        <begin position="158"/>
        <end position="212"/>
    </location>
</feature>
<dbReference type="SUPFAM" id="SSF50985">
    <property type="entry name" value="RCC1/BLIP-II"/>
    <property type="match status" value="1"/>
</dbReference>
<dbReference type="Pfam" id="PF25390">
    <property type="entry name" value="WD40_RLD"/>
    <property type="match status" value="1"/>
</dbReference>
<proteinExistence type="predicted"/>
<feature type="repeat" description="RCC1" evidence="3">
    <location>
        <begin position="397"/>
        <end position="449"/>
    </location>
</feature>
<dbReference type="InterPro" id="IPR051553">
    <property type="entry name" value="Ran_GTPase-activating"/>
</dbReference>
<feature type="repeat" description="RCC1" evidence="3">
    <location>
        <begin position="55"/>
        <end position="107"/>
    </location>
</feature>
<feature type="domain" description="RCC1-like" evidence="5">
    <location>
        <begin position="56"/>
        <end position="446"/>
    </location>
</feature>
<sequence length="449" mass="49050">MSQKSKRSVSDLDANDTIMPDASPVKKTRGDRLQRMGTDPSRGRLEIPEPRKKTGQVFVFGNGDVGQLGLGDEMLERKRPMPLKTLEDENIVDIVAGGIHTIAVTKEGKLWSWGCNDQGALGRDGEEMEPGPIEGLDNVKVIKLACGDSISLALTDDGKVYSWGSFRTDDGILGFSKEQKVQSKPALFTALEKFTIVDIAAGTDHAMALTDEGHVYSWGDGKQFQLGRRIMERRKTNGLVPERLALRNIIHIASGAYHSFALNDKHELFTWGCNNFKQTGLSEEYGGRAPDVIESPTKLETFTDGLIVKQVDAGEHHTVVLLTNGHVYTVGRADSSQLGLPDTMLDSLEKQEDEMYHVERESTHKRAIGLPTEVPNLSNVQQIVAGSNHTIAVTKDGKAYAWGFGESYQLGSGQDEDEKVPHLIEGQKIEGLKIHAAAAGGQHSVILAD</sequence>
<keyword evidence="2" id="KW-0677">Repeat</keyword>
<dbReference type="PANTHER" id="PTHR45982">
    <property type="entry name" value="REGULATOR OF CHROMOSOME CONDENSATION"/>
    <property type="match status" value="1"/>
</dbReference>
<dbReference type="AlphaFoldDB" id="A0A8H7PSU2"/>
<dbReference type="PRINTS" id="PR00633">
    <property type="entry name" value="RCCNDNSATION"/>
</dbReference>
<keyword evidence="7" id="KW-1185">Reference proteome</keyword>
<evidence type="ECO:0000256" key="2">
    <source>
        <dbReference type="ARBA" id="ARBA00022737"/>
    </source>
</evidence>
<evidence type="ECO:0000256" key="1">
    <source>
        <dbReference type="ARBA" id="ARBA00022658"/>
    </source>
</evidence>
<evidence type="ECO:0000256" key="3">
    <source>
        <dbReference type="PROSITE-ProRule" id="PRU00235"/>
    </source>
</evidence>
<dbReference type="OrthoDB" id="61110at2759"/>
<evidence type="ECO:0000313" key="7">
    <source>
        <dbReference type="Proteomes" id="UP000654370"/>
    </source>
</evidence>
<organism evidence="6 7">
    <name type="scientific">Mortierella isabellina</name>
    <name type="common">Filamentous fungus</name>
    <name type="synonym">Umbelopsis isabellina</name>
    <dbReference type="NCBI Taxonomy" id="91625"/>
    <lineage>
        <taxon>Eukaryota</taxon>
        <taxon>Fungi</taxon>
        <taxon>Fungi incertae sedis</taxon>
        <taxon>Mucoromycota</taxon>
        <taxon>Mucoromycotina</taxon>
        <taxon>Umbelopsidomycetes</taxon>
        <taxon>Umbelopsidales</taxon>
        <taxon>Umbelopsidaceae</taxon>
        <taxon>Umbelopsis</taxon>
    </lineage>
</organism>
<dbReference type="InterPro" id="IPR000408">
    <property type="entry name" value="Reg_chr_condens"/>
</dbReference>
<dbReference type="PROSITE" id="PS00626">
    <property type="entry name" value="RCC1_2"/>
    <property type="match status" value="2"/>
</dbReference>
<feature type="repeat" description="RCC1" evidence="3">
    <location>
        <begin position="213"/>
        <end position="265"/>
    </location>
</feature>
<gene>
    <name evidence="6" type="ORF">INT43_001741</name>
</gene>
<feature type="repeat" description="RCC1" evidence="3">
    <location>
        <begin position="266"/>
        <end position="324"/>
    </location>
</feature>
<feature type="region of interest" description="Disordered" evidence="4">
    <location>
        <begin position="1"/>
        <end position="48"/>
    </location>
</feature>
<dbReference type="InterPro" id="IPR058923">
    <property type="entry name" value="RCC1-like_dom"/>
</dbReference>
<dbReference type="PANTHER" id="PTHR45982:SF1">
    <property type="entry name" value="REGULATOR OF CHROMOSOME CONDENSATION"/>
    <property type="match status" value="1"/>
</dbReference>
<keyword evidence="1" id="KW-0344">Guanine-nucleotide releasing factor</keyword>
<feature type="repeat" description="RCC1" evidence="3">
    <location>
        <begin position="108"/>
        <end position="157"/>
    </location>
</feature>
<protein>
    <recommendedName>
        <fullName evidence="5">RCC1-like domain-containing protein</fullName>
    </recommendedName>
</protein>
<dbReference type="InterPro" id="IPR009091">
    <property type="entry name" value="RCC1/BLIP-II"/>
</dbReference>
<dbReference type="GO" id="GO:0005085">
    <property type="term" value="F:guanyl-nucleotide exchange factor activity"/>
    <property type="evidence" value="ECO:0007669"/>
    <property type="project" value="TreeGrafter"/>
</dbReference>
<dbReference type="PROSITE" id="PS50012">
    <property type="entry name" value="RCC1_3"/>
    <property type="match status" value="7"/>
</dbReference>
<name>A0A8H7PSU2_MORIS</name>
<reference evidence="6" key="1">
    <citation type="submission" date="2020-12" db="EMBL/GenBank/DDBJ databases">
        <title>Metabolic potential, ecology and presence of endohyphal bacteria is reflected in genomic diversity of Mucoromycotina.</title>
        <authorList>
            <person name="Muszewska A."/>
            <person name="Okrasinska A."/>
            <person name="Steczkiewicz K."/>
            <person name="Drgas O."/>
            <person name="Orlowska M."/>
            <person name="Perlinska-Lenart U."/>
            <person name="Aleksandrzak-Piekarczyk T."/>
            <person name="Szatraj K."/>
            <person name="Zielenkiewicz U."/>
            <person name="Pilsyk S."/>
            <person name="Malc E."/>
            <person name="Mieczkowski P."/>
            <person name="Kruszewska J.S."/>
            <person name="Biernat P."/>
            <person name="Pawlowska J."/>
        </authorList>
    </citation>
    <scope>NUCLEOTIDE SEQUENCE</scope>
    <source>
        <strain evidence="6">WA0000067209</strain>
    </source>
</reference>
<dbReference type="GO" id="GO:0005737">
    <property type="term" value="C:cytoplasm"/>
    <property type="evidence" value="ECO:0007669"/>
    <property type="project" value="TreeGrafter"/>
</dbReference>
<accession>A0A8H7PSU2</accession>